<dbReference type="STRING" id="1797729.A3A60_04445"/>
<proteinExistence type="predicted"/>
<dbReference type="PROSITE" id="PS51154">
    <property type="entry name" value="MACRO"/>
    <property type="match status" value="1"/>
</dbReference>
<dbReference type="PANTHER" id="PTHR11106:SF27">
    <property type="entry name" value="MACRO DOMAIN-CONTAINING PROTEIN"/>
    <property type="match status" value="1"/>
</dbReference>
<dbReference type="Proteomes" id="UP000179227">
    <property type="component" value="Unassembled WGS sequence"/>
</dbReference>
<comment type="caution">
    <text evidence="2">The sequence shown here is derived from an EMBL/GenBank/DDBJ whole genome shotgun (WGS) entry which is preliminary data.</text>
</comment>
<evidence type="ECO:0000313" key="2">
    <source>
        <dbReference type="EMBL" id="OGE08482.1"/>
    </source>
</evidence>
<dbReference type="AlphaFoldDB" id="A0A1F5HWC9"/>
<name>A0A1F5HWC9_9BACT</name>
<organism evidence="2 3">
    <name type="scientific">Candidatus Curtissbacteria bacterium RIFCSPLOWO2_01_FULL_42_26</name>
    <dbReference type="NCBI Taxonomy" id="1797729"/>
    <lineage>
        <taxon>Bacteria</taxon>
        <taxon>Candidatus Curtissiibacteriota</taxon>
    </lineage>
</organism>
<dbReference type="Gene3D" id="3.40.220.10">
    <property type="entry name" value="Leucine Aminopeptidase, subunit E, domain 1"/>
    <property type="match status" value="1"/>
</dbReference>
<dbReference type="InterPro" id="IPR043472">
    <property type="entry name" value="Macro_dom-like"/>
</dbReference>
<dbReference type="SMART" id="SM00506">
    <property type="entry name" value="A1pp"/>
    <property type="match status" value="1"/>
</dbReference>
<sequence length="186" mass="20027">MIGSTVLQVVLGDIAYQNVDAVVNAARNNLGGGGGVDGAIHEAAGVEELQAACREIGYCATGNAVITPGFNLKARFIVHTVGPKYIEGPVNKLGQRYNRKAPRLLSSCYRRSLVVAAEHGVRSIAFPAISTGAFNYPADRATKVAVVAVRDFVSHNPETFCEIRFVAFDDDMFAIYKRTLREHGLS</sequence>
<feature type="domain" description="Macro" evidence="1">
    <location>
        <begin position="1"/>
        <end position="184"/>
    </location>
</feature>
<reference evidence="2 3" key="1">
    <citation type="journal article" date="2016" name="Nat. Commun.">
        <title>Thousands of microbial genomes shed light on interconnected biogeochemical processes in an aquifer system.</title>
        <authorList>
            <person name="Anantharaman K."/>
            <person name="Brown C.T."/>
            <person name="Hug L.A."/>
            <person name="Sharon I."/>
            <person name="Castelle C.J."/>
            <person name="Probst A.J."/>
            <person name="Thomas B.C."/>
            <person name="Singh A."/>
            <person name="Wilkins M.J."/>
            <person name="Karaoz U."/>
            <person name="Brodie E.L."/>
            <person name="Williams K.H."/>
            <person name="Hubbard S.S."/>
            <person name="Banfield J.F."/>
        </authorList>
    </citation>
    <scope>NUCLEOTIDE SEQUENCE [LARGE SCALE GENOMIC DNA]</scope>
</reference>
<dbReference type="InterPro" id="IPR002589">
    <property type="entry name" value="Macro_dom"/>
</dbReference>
<dbReference type="Pfam" id="PF01661">
    <property type="entry name" value="Macro"/>
    <property type="match status" value="1"/>
</dbReference>
<accession>A0A1F5HWC9</accession>
<dbReference type="SUPFAM" id="SSF52949">
    <property type="entry name" value="Macro domain-like"/>
    <property type="match status" value="1"/>
</dbReference>
<dbReference type="PANTHER" id="PTHR11106">
    <property type="entry name" value="GANGLIOSIDE INDUCED DIFFERENTIATION ASSOCIATED PROTEIN 2-RELATED"/>
    <property type="match status" value="1"/>
</dbReference>
<evidence type="ECO:0000313" key="3">
    <source>
        <dbReference type="Proteomes" id="UP000179227"/>
    </source>
</evidence>
<evidence type="ECO:0000259" key="1">
    <source>
        <dbReference type="PROSITE" id="PS51154"/>
    </source>
</evidence>
<protein>
    <submittedName>
        <fullName evidence="2">O-acetyl-ADP-ribose deacetylase</fullName>
    </submittedName>
</protein>
<gene>
    <name evidence="2" type="ORF">A3A60_04445</name>
</gene>
<dbReference type="EMBL" id="MFBS01000035">
    <property type="protein sequence ID" value="OGE08482.1"/>
    <property type="molecule type" value="Genomic_DNA"/>
</dbReference>